<dbReference type="InterPro" id="IPR011990">
    <property type="entry name" value="TPR-like_helical_dom_sf"/>
</dbReference>
<evidence type="ECO:0000256" key="5">
    <source>
        <dbReference type="ARBA" id="ARBA00023237"/>
    </source>
</evidence>
<dbReference type="AlphaFoldDB" id="A0A9D9EHW0"/>
<evidence type="ECO:0000259" key="6">
    <source>
        <dbReference type="Pfam" id="PF07980"/>
    </source>
</evidence>
<comment type="caution">
    <text evidence="8">The sequence shown here is derived from an EMBL/GenBank/DDBJ whole genome shotgun (WGS) entry which is preliminary data.</text>
</comment>
<comment type="similarity">
    <text evidence="2">Belongs to the SusD family.</text>
</comment>
<reference evidence="8" key="1">
    <citation type="submission" date="2020-10" db="EMBL/GenBank/DDBJ databases">
        <authorList>
            <person name="Gilroy R."/>
        </authorList>
    </citation>
    <scope>NUCLEOTIDE SEQUENCE</scope>
    <source>
        <strain evidence="8">20514</strain>
    </source>
</reference>
<keyword evidence="4" id="KW-0472">Membrane</keyword>
<dbReference type="Pfam" id="PF07980">
    <property type="entry name" value="SusD_RagB"/>
    <property type="match status" value="1"/>
</dbReference>
<evidence type="ECO:0000313" key="9">
    <source>
        <dbReference type="Proteomes" id="UP000810252"/>
    </source>
</evidence>
<dbReference type="Gene3D" id="1.25.40.390">
    <property type="match status" value="1"/>
</dbReference>
<dbReference type="InterPro" id="IPR012944">
    <property type="entry name" value="SusD_RagB_dom"/>
</dbReference>
<accession>A0A9D9EHW0</accession>
<feature type="domain" description="RagB/SusD" evidence="6">
    <location>
        <begin position="333"/>
        <end position="634"/>
    </location>
</feature>
<dbReference type="Pfam" id="PF14322">
    <property type="entry name" value="SusD-like_3"/>
    <property type="match status" value="1"/>
</dbReference>
<evidence type="ECO:0000256" key="4">
    <source>
        <dbReference type="ARBA" id="ARBA00023136"/>
    </source>
</evidence>
<evidence type="ECO:0000256" key="1">
    <source>
        <dbReference type="ARBA" id="ARBA00004442"/>
    </source>
</evidence>
<keyword evidence="3" id="KW-0732">Signal</keyword>
<dbReference type="EMBL" id="JADIMQ010000052">
    <property type="protein sequence ID" value="MBO8448386.1"/>
    <property type="molecule type" value="Genomic_DNA"/>
</dbReference>
<reference evidence="8" key="2">
    <citation type="journal article" date="2021" name="PeerJ">
        <title>Extensive microbial diversity within the chicken gut microbiome revealed by metagenomics and culture.</title>
        <authorList>
            <person name="Gilroy R."/>
            <person name="Ravi A."/>
            <person name="Getino M."/>
            <person name="Pursley I."/>
            <person name="Horton D.L."/>
            <person name="Alikhan N.F."/>
            <person name="Baker D."/>
            <person name="Gharbi K."/>
            <person name="Hall N."/>
            <person name="Watson M."/>
            <person name="Adriaenssens E.M."/>
            <person name="Foster-Nyarko E."/>
            <person name="Jarju S."/>
            <person name="Secka A."/>
            <person name="Antonio M."/>
            <person name="Oren A."/>
            <person name="Chaudhuri R.R."/>
            <person name="La Ragione R."/>
            <person name="Hildebrand F."/>
            <person name="Pallen M.J."/>
        </authorList>
    </citation>
    <scope>NUCLEOTIDE SEQUENCE</scope>
    <source>
        <strain evidence="8">20514</strain>
    </source>
</reference>
<proteinExistence type="inferred from homology"/>
<dbReference type="PROSITE" id="PS51257">
    <property type="entry name" value="PROKAR_LIPOPROTEIN"/>
    <property type="match status" value="1"/>
</dbReference>
<evidence type="ECO:0000256" key="2">
    <source>
        <dbReference type="ARBA" id="ARBA00006275"/>
    </source>
</evidence>
<protein>
    <submittedName>
        <fullName evidence="8">RagB/SusD family nutrient uptake outer membrane protein</fullName>
    </submittedName>
</protein>
<keyword evidence="5" id="KW-0998">Cell outer membrane</keyword>
<dbReference type="InterPro" id="IPR033985">
    <property type="entry name" value="SusD-like_N"/>
</dbReference>
<evidence type="ECO:0000259" key="7">
    <source>
        <dbReference type="Pfam" id="PF14322"/>
    </source>
</evidence>
<feature type="domain" description="SusD-like N-terminal" evidence="7">
    <location>
        <begin position="95"/>
        <end position="237"/>
    </location>
</feature>
<dbReference type="GO" id="GO:0009279">
    <property type="term" value="C:cell outer membrane"/>
    <property type="evidence" value="ECO:0007669"/>
    <property type="project" value="UniProtKB-SubCell"/>
</dbReference>
<evidence type="ECO:0000313" key="8">
    <source>
        <dbReference type="EMBL" id="MBO8448386.1"/>
    </source>
</evidence>
<gene>
    <name evidence="8" type="ORF">IAC29_03840</name>
</gene>
<dbReference type="SUPFAM" id="SSF48452">
    <property type="entry name" value="TPR-like"/>
    <property type="match status" value="1"/>
</dbReference>
<organism evidence="8 9">
    <name type="scientific">Candidatus Cryptobacteroides merdigallinarum</name>
    <dbReference type="NCBI Taxonomy" id="2840770"/>
    <lineage>
        <taxon>Bacteria</taxon>
        <taxon>Pseudomonadati</taxon>
        <taxon>Bacteroidota</taxon>
        <taxon>Bacteroidia</taxon>
        <taxon>Bacteroidales</taxon>
        <taxon>Candidatus Cryptobacteroides</taxon>
    </lineage>
</organism>
<comment type="subcellular location">
    <subcellularLocation>
        <location evidence="1">Cell outer membrane</location>
    </subcellularLocation>
</comment>
<evidence type="ECO:0000256" key="3">
    <source>
        <dbReference type="ARBA" id="ARBA00022729"/>
    </source>
</evidence>
<name>A0A9D9EHW0_9BACT</name>
<dbReference type="Proteomes" id="UP000810252">
    <property type="component" value="Unassembled WGS sequence"/>
</dbReference>
<sequence>MKNMKIHKLFFAVGFLSILLFTSCEDFLDKSPDQGLNEEDVYKDYNSIRGFMDEAYSYLENFHSFDKYRNGRSHIGAISDELASLYNSTPTKPINSGNWLSQDITDFEIGNDEPSPNGGNYGGTSIWMSYKGIRIVSRVIQDIDKVPNLSDTQKNEILGQAHFLRAWFYFNLIRRYGGMPIFDTLFMGDGDEDRPRQTYHGSHDWMMTDIEAAISMLPDVWDASNTGRATRIAAMALKEMAQLYDASPLMQNDLSSIQVMEYDKSRAAVAAKSAWDLINYINTNPQLGYGMMDGADYKHIFYWSAPPYTQKEYLWYNRSQGTPGATYNKNEAFTRQMRCLWIPGRWADGTGNDAMAYNAPTQNMVDLFEKEGSDGLYYPIDDPNAGYNPQDPYADRDPRLHVNIILPGEKWGVDASGKTLYYESYIGGLDYDQVLSASSTDDRSMTGYACKKFMWEGADAFTKNFGQYRVITVFIRMAQVYLDFAEASFEATGSATARVDGCEMSALEAINVVRERAGIGEMPSSIYSDPQKFREAYRRERGVELMFENNRWWDLRRWMIAHKVFDDPYPIKGIRATPVNPDHTSVADKSTLEFTYEVVDLIPEQRVFEMRNYWYPFSMNDVASLNNLVQNPGW</sequence>